<dbReference type="GO" id="GO:0005096">
    <property type="term" value="F:GTPase activator activity"/>
    <property type="evidence" value="ECO:0007669"/>
    <property type="project" value="InterPro"/>
</dbReference>
<dbReference type="SMART" id="SM00325">
    <property type="entry name" value="RhoGEF"/>
    <property type="match status" value="1"/>
</dbReference>
<dbReference type="GO" id="GO:0007399">
    <property type="term" value="P:nervous system development"/>
    <property type="evidence" value="ECO:0007669"/>
    <property type="project" value="TreeGrafter"/>
</dbReference>
<dbReference type="OrthoDB" id="9997817at2759"/>
<evidence type="ECO:0000313" key="3">
    <source>
        <dbReference type="Proteomes" id="UP000230423"/>
    </source>
</evidence>
<accession>A0A2G9UWC3</accession>
<dbReference type="Pfam" id="PF00621">
    <property type="entry name" value="RhoGEF"/>
    <property type="match status" value="1"/>
</dbReference>
<dbReference type="AlphaFoldDB" id="A0A2G9UWC3"/>
<dbReference type="InterPro" id="IPR026817">
    <property type="entry name" value="Ect2"/>
</dbReference>
<sequence length="409" mass="46110">MYTAMVNPWIGAPSLLEATCIDELEETRIVEDVYVTACDSIAETMLTPGVTDEKFNICQEICSTERNYIANLKLLLKVKDALLERVANNKPVMEEATIKQIFGKIKPMVDVHEKIVAQLEDLLENFDRKGHRIAEIWRNFSYELIQLYPAYTNYCDSARSMFVDACEKNSKLKSFIEALEKQPEFRRQRVVDIMTIPVQRLAGVKLLLEKLQKKSKGGQSAAIQKAIDKVGDVLSQSNTVRLNSDKYIPTLALMTEIEEIPASLVGASNMMIRTVKGRLVCASNKISIKDDREIYVILLRDATVMDRRRLNMNGKMTFAEIPVECQATLKKELHENGYSTEQKEEEAKISKLSSLAGHTLRWGTVREVCATRTTVVRSTNQQTGQLELQEHPDISTHVGSLGTNNGAHL</sequence>
<dbReference type="PANTHER" id="PTHR16777:SF2">
    <property type="entry name" value="PROTEIN ECT2"/>
    <property type="match status" value="1"/>
</dbReference>
<dbReference type="GO" id="GO:0000281">
    <property type="term" value="P:mitotic cytokinesis"/>
    <property type="evidence" value="ECO:0007669"/>
    <property type="project" value="TreeGrafter"/>
</dbReference>
<dbReference type="Gene3D" id="1.20.900.10">
    <property type="entry name" value="Dbl homology (DH) domain"/>
    <property type="match status" value="1"/>
</dbReference>
<proteinExistence type="predicted"/>
<evidence type="ECO:0000313" key="2">
    <source>
        <dbReference type="EMBL" id="PIO74534.1"/>
    </source>
</evidence>
<dbReference type="PANTHER" id="PTHR16777">
    <property type="entry name" value="PROTEIN ECT2"/>
    <property type="match status" value="1"/>
</dbReference>
<dbReference type="SUPFAM" id="SSF48065">
    <property type="entry name" value="DBL homology domain (DH-domain)"/>
    <property type="match status" value="1"/>
</dbReference>
<dbReference type="EMBL" id="KZ345261">
    <property type="protein sequence ID" value="PIO74534.1"/>
    <property type="molecule type" value="Genomic_DNA"/>
</dbReference>
<organism evidence="2 3">
    <name type="scientific">Teladorsagia circumcincta</name>
    <name type="common">Brown stomach worm</name>
    <name type="synonym">Ostertagia circumcincta</name>
    <dbReference type="NCBI Taxonomy" id="45464"/>
    <lineage>
        <taxon>Eukaryota</taxon>
        <taxon>Metazoa</taxon>
        <taxon>Ecdysozoa</taxon>
        <taxon>Nematoda</taxon>
        <taxon>Chromadorea</taxon>
        <taxon>Rhabditida</taxon>
        <taxon>Rhabditina</taxon>
        <taxon>Rhabditomorpha</taxon>
        <taxon>Strongyloidea</taxon>
        <taxon>Trichostrongylidae</taxon>
        <taxon>Teladorsagia</taxon>
    </lineage>
</organism>
<reference evidence="2 3" key="1">
    <citation type="submission" date="2015-09" db="EMBL/GenBank/DDBJ databases">
        <title>Draft genome of the parasitic nematode Teladorsagia circumcincta isolate WARC Sus (inbred).</title>
        <authorList>
            <person name="Mitreva M."/>
        </authorList>
    </citation>
    <scope>NUCLEOTIDE SEQUENCE [LARGE SCALE GENOMIC DNA]</scope>
    <source>
        <strain evidence="2 3">S</strain>
    </source>
</reference>
<dbReference type="InterPro" id="IPR035899">
    <property type="entry name" value="DBL_dom_sf"/>
</dbReference>
<dbReference type="GO" id="GO:0005634">
    <property type="term" value="C:nucleus"/>
    <property type="evidence" value="ECO:0007669"/>
    <property type="project" value="InterPro"/>
</dbReference>
<dbReference type="Proteomes" id="UP000230423">
    <property type="component" value="Unassembled WGS sequence"/>
</dbReference>
<dbReference type="InterPro" id="IPR000219">
    <property type="entry name" value="DH_dom"/>
</dbReference>
<name>A0A2G9UWC3_TELCI</name>
<dbReference type="GO" id="GO:0005085">
    <property type="term" value="F:guanyl-nucleotide exchange factor activity"/>
    <property type="evidence" value="ECO:0007669"/>
    <property type="project" value="InterPro"/>
</dbReference>
<dbReference type="PROSITE" id="PS50010">
    <property type="entry name" value="DH_2"/>
    <property type="match status" value="1"/>
</dbReference>
<protein>
    <submittedName>
        <fullName evidence="2">RhoGEF domain protein</fullName>
    </submittedName>
</protein>
<dbReference type="GO" id="GO:2000431">
    <property type="term" value="P:regulation of cytokinesis, actomyosin contractile ring assembly"/>
    <property type="evidence" value="ECO:0007669"/>
    <property type="project" value="InterPro"/>
</dbReference>
<evidence type="ECO:0000259" key="1">
    <source>
        <dbReference type="PROSITE" id="PS50010"/>
    </source>
</evidence>
<feature type="domain" description="DH" evidence="1">
    <location>
        <begin position="53"/>
        <end position="240"/>
    </location>
</feature>
<keyword evidence="3" id="KW-1185">Reference proteome</keyword>
<dbReference type="GO" id="GO:0005938">
    <property type="term" value="C:cell cortex"/>
    <property type="evidence" value="ECO:0007669"/>
    <property type="project" value="TreeGrafter"/>
</dbReference>
<gene>
    <name evidence="2" type="ORF">TELCIR_03461</name>
</gene>